<evidence type="ECO:0000313" key="3">
    <source>
        <dbReference type="EMBL" id="OZY87663.1"/>
    </source>
</evidence>
<dbReference type="Proteomes" id="UP000216101">
    <property type="component" value="Unassembled WGS sequence"/>
</dbReference>
<dbReference type="InterPro" id="IPR036188">
    <property type="entry name" value="FAD/NAD-bd_sf"/>
</dbReference>
<name>A0A266QCQ6_9GAMM</name>
<accession>A0A266QCQ6</accession>
<evidence type="ECO:0000256" key="2">
    <source>
        <dbReference type="PIRSR" id="PIRSR011396-2"/>
    </source>
</evidence>
<dbReference type="PANTHER" id="PTHR43747:SF4">
    <property type="entry name" value="FLAVIN-DEPENDENT TRYPTOPHAN HALOGENASE"/>
    <property type="match status" value="1"/>
</dbReference>
<dbReference type="RefSeq" id="WP_094985020.1">
    <property type="nucleotide sequence ID" value="NZ_NHNI01000001.1"/>
</dbReference>
<dbReference type="InterPro" id="IPR050816">
    <property type="entry name" value="Flavin-dep_Halogenase_NPB"/>
</dbReference>
<dbReference type="GO" id="GO:0000166">
    <property type="term" value="F:nucleotide binding"/>
    <property type="evidence" value="ECO:0007669"/>
    <property type="project" value="UniProtKB-KW"/>
</dbReference>
<protein>
    <submittedName>
        <fullName evidence="3">Tryptophan halogenase</fullName>
    </submittedName>
</protein>
<evidence type="ECO:0000256" key="1">
    <source>
        <dbReference type="PIRSR" id="PIRSR011396-1"/>
    </source>
</evidence>
<dbReference type="InterPro" id="IPR033856">
    <property type="entry name" value="Trp_halogen"/>
</dbReference>
<feature type="binding site" evidence="2">
    <location>
        <position position="339"/>
    </location>
    <ligand>
        <name>L-tryptophan</name>
        <dbReference type="ChEBI" id="CHEBI:57912"/>
    </ligand>
</feature>
<dbReference type="PANTHER" id="PTHR43747">
    <property type="entry name" value="FAD-BINDING PROTEIN"/>
    <property type="match status" value="1"/>
</dbReference>
<keyword evidence="2" id="KW-0547">Nucleotide-binding</keyword>
<gene>
    <name evidence="3" type="ORF">CBP51_12060</name>
</gene>
<dbReference type="AlphaFoldDB" id="A0A266QCQ6"/>
<organism evidence="3 4">
    <name type="scientific">Cellvibrio mixtus</name>
    <dbReference type="NCBI Taxonomy" id="39650"/>
    <lineage>
        <taxon>Bacteria</taxon>
        <taxon>Pseudomonadati</taxon>
        <taxon>Pseudomonadota</taxon>
        <taxon>Gammaproteobacteria</taxon>
        <taxon>Cellvibrionales</taxon>
        <taxon>Cellvibrionaceae</taxon>
        <taxon>Cellvibrio</taxon>
    </lineage>
</organism>
<reference evidence="4" key="1">
    <citation type="submission" date="2017-05" db="EMBL/GenBank/DDBJ databases">
        <authorList>
            <person name="Barney B.M."/>
        </authorList>
    </citation>
    <scope>NUCLEOTIDE SEQUENCE [LARGE SCALE GENOMIC DNA]</scope>
    <source>
        <strain evidence="4">PSBB022</strain>
    </source>
</reference>
<feature type="binding site" evidence="2">
    <location>
        <begin position="9"/>
        <end position="12"/>
    </location>
    <ligand>
        <name>FAD</name>
        <dbReference type="ChEBI" id="CHEBI:57692"/>
    </ligand>
</feature>
<feature type="active site" evidence="1">
    <location>
        <position position="75"/>
    </location>
</feature>
<dbReference type="Pfam" id="PF04820">
    <property type="entry name" value="Trp_halogenase"/>
    <property type="match status" value="1"/>
</dbReference>
<keyword evidence="2" id="KW-0285">Flavoprotein</keyword>
<feature type="binding site" evidence="2">
    <location>
        <position position="330"/>
    </location>
    <ligand>
        <name>FAD</name>
        <dbReference type="ChEBI" id="CHEBI:57692"/>
    </ligand>
</feature>
<dbReference type="PIRSF" id="PIRSF011396">
    <property type="entry name" value="Trp_halogenase"/>
    <property type="match status" value="1"/>
</dbReference>
<feature type="binding site" evidence="2">
    <location>
        <position position="182"/>
    </location>
    <ligand>
        <name>FAD</name>
        <dbReference type="ChEBI" id="CHEBI:57692"/>
    </ligand>
</feature>
<sequence length="501" mass="55978">MKKIVIVGGGTAGWMSALIMAREWSRQGVSICLVESPEVGIIGVGEGSTPALKLFFDRLNIAEQEWMPACNATYKCGIRFDGWSTHAGFESYFHPFSAALDRQTLPMFMHNAQARLRGANVYAQPDRFFIASRLAQQCLAPVAPEHFPFDVHYGYHFDSTLLGQFLRKKALALGVVHELGHVVAVKQHEHGDIASVQLAGDKHIAADFFVDCTGFSSLLLQKTLAVPFISYANNLLNDAAVALPSAIDEKIPSQTLATAMSCGWAWKIPLTNRYGNGYVYSSAFCSADQAEYELRAHLGLLDADVPVRHLRMKIGRVEQHLAGNCLAVGLSQGFIEPLEATALFLVQQTVAVFAEYFTRGEFTHRLRDEFNQRINNHFDGVRDYIVTHYKTSSRRDTEYWRANTANQQDVSPVMLALYRSWFEGKDLAAEINRLQIGSYYPAPSWYSIFTGMGIVPKGEQLRTATAEEACIDINAVDEFLRRCALNFSDHRAQLARWQSSE</sequence>
<dbReference type="SUPFAM" id="SSF51905">
    <property type="entry name" value="FAD/NAD(P)-binding domain"/>
    <property type="match status" value="1"/>
</dbReference>
<keyword evidence="4" id="KW-1185">Reference proteome</keyword>
<comment type="caution">
    <text evidence="3">The sequence shown here is derived from an EMBL/GenBank/DDBJ whole genome shotgun (WGS) entry which is preliminary data.</text>
</comment>
<feature type="binding site" evidence="2">
    <location>
        <position position="75"/>
    </location>
    <ligand>
        <name>7-chloro-L-tryptophan</name>
        <dbReference type="ChEBI" id="CHEBI:58713"/>
    </ligand>
</feature>
<keyword evidence="2" id="KW-0274">FAD</keyword>
<dbReference type="InterPro" id="IPR006905">
    <property type="entry name" value="Flavin_halogenase"/>
</dbReference>
<dbReference type="Gene3D" id="3.50.50.60">
    <property type="entry name" value="FAD/NAD(P)-binding domain"/>
    <property type="match status" value="1"/>
</dbReference>
<dbReference type="GO" id="GO:0004497">
    <property type="term" value="F:monooxygenase activity"/>
    <property type="evidence" value="ECO:0007669"/>
    <property type="project" value="InterPro"/>
</dbReference>
<dbReference type="EMBL" id="NHNI01000001">
    <property type="protein sequence ID" value="OZY87663.1"/>
    <property type="molecule type" value="Genomic_DNA"/>
</dbReference>
<evidence type="ECO:0000313" key="4">
    <source>
        <dbReference type="Proteomes" id="UP000216101"/>
    </source>
</evidence>
<proteinExistence type="predicted"/>